<dbReference type="InterPro" id="IPR001494">
    <property type="entry name" value="Importin-beta_N"/>
</dbReference>
<feature type="domain" description="Importin N-terminal" evidence="1">
    <location>
        <begin position="44"/>
        <end position="97"/>
    </location>
</feature>
<dbReference type="OrthoDB" id="543373at2759"/>
<dbReference type="InterPro" id="IPR016024">
    <property type="entry name" value="ARM-type_fold"/>
</dbReference>
<sequence length="123" mass="13932">MAAANTFKNFKEILTNLLNSDNNIRSSAELHYLEVPETDKVYHLLEVLGDNSSTEEAELAAVLLRKLISNSYNEVFSKLSPEVHEQIKTRLLHQLASNMNQSLKRKLCEVVSELARNCIGNIF</sequence>
<evidence type="ECO:0000313" key="3">
    <source>
        <dbReference type="Proteomes" id="UP000887116"/>
    </source>
</evidence>
<dbReference type="SUPFAM" id="SSF48371">
    <property type="entry name" value="ARM repeat"/>
    <property type="match status" value="1"/>
</dbReference>
<keyword evidence="3" id="KW-1185">Reference proteome</keyword>
<dbReference type="GO" id="GO:0031267">
    <property type="term" value="F:small GTPase binding"/>
    <property type="evidence" value="ECO:0007669"/>
    <property type="project" value="InterPro"/>
</dbReference>
<accession>A0A8X6LLE6</accession>
<dbReference type="InterPro" id="IPR011989">
    <property type="entry name" value="ARM-like"/>
</dbReference>
<dbReference type="Gene3D" id="1.25.10.10">
    <property type="entry name" value="Leucine-rich Repeat Variant"/>
    <property type="match status" value="1"/>
</dbReference>
<dbReference type="EMBL" id="BMAO01037066">
    <property type="protein sequence ID" value="GFR15011.1"/>
    <property type="molecule type" value="Genomic_DNA"/>
</dbReference>
<gene>
    <name evidence="2" type="primary">X975_22122</name>
    <name evidence="2" type="ORF">TNCT_59881</name>
</gene>
<proteinExistence type="predicted"/>
<protein>
    <submittedName>
        <fullName evidence="2">Importin-5</fullName>
    </submittedName>
</protein>
<dbReference type="Pfam" id="PF03810">
    <property type="entry name" value="IBN_N"/>
    <property type="match status" value="1"/>
</dbReference>
<evidence type="ECO:0000259" key="1">
    <source>
        <dbReference type="PROSITE" id="PS50166"/>
    </source>
</evidence>
<name>A0A8X6LLE6_TRICU</name>
<dbReference type="PROSITE" id="PS50166">
    <property type="entry name" value="IMPORTIN_B_NT"/>
    <property type="match status" value="1"/>
</dbReference>
<organism evidence="2 3">
    <name type="scientific">Trichonephila clavata</name>
    <name type="common">Joro spider</name>
    <name type="synonym">Nephila clavata</name>
    <dbReference type="NCBI Taxonomy" id="2740835"/>
    <lineage>
        <taxon>Eukaryota</taxon>
        <taxon>Metazoa</taxon>
        <taxon>Ecdysozoa</taxon>
        <taxon>Arthropoda</taxon>
        <taxon>Chelicerata</taxon>
        <taxon>Arachnida</taxon>
        <taxon>Araneae</taxon>
        <taxon>Araneomorphae</taxon>
        <taxon>Entelegynae</taxon>
        <taxon>Araneoidea</taxon>
        <taxon>Nephilidae</taxon>
        <taxon>Trichonephila</taxon>
    </lineage>
</organism>
<dbReference type="AlphaFoldDB" id="A0A8X6LLE6"/>
<comment type="caution">
    <text evidence="2">The sequence shown here is derived from an EMBL/GenBank/DDBJ whole genome shotgun (WGS) entry which is preliminary data.</text>
</comment>
<evidence type="ECO:0000313" key="2">
    <source>
        <dbReference type="EMBL" id="GFR15011.1"/>
    </source>
</evidence>
<dbReference type="GO" id="GO:0006886">
    <property type="term" value="P:intracellular protein transport"/>
    <property type="evidence" value="ECO:0007669"/>
    <property type="project" value="InterPro"/>
</dbReference>
<dbReference type="Proteomes" id="UP000887116">
    <property type="component" value="Unassembled WGS sequence"/>
</dbReference>
<reference evidence="2" key="1">
    <citation type="submission" date="2020-07" db="EMBL/GenBank/DDBJ databases">
        <title>Multicomponent nature underlies the extraordinary mechanical properties of spider dragline silk.</title>
        <authorList>
            <person name="Kono N."/>
            <person name="Nakamura H."/>
            <person name="Mori M."/>
            <person name="Yoshida Y."/>
            <person name="Ohtoshi R."/>
            <person name="Malay A.D."/>
            <person name="Moran D.A.P."/>
            <person name="Tomita M."/>
            <person name="Numata K."/>
            <person name="Arakawa K."/>
        </authorList>
    </citation>
    <scope>NUCLEOTIDE SEQUENCE</scope>
</reference>